<gene>
    <name evidence="3" type="ORF">J2X26_001556</name>
</gene>
<protein>
    <recommendedName>
        <fullName evidence="5">Glycosyltransferase RgtA/B/C/D-like domain-containing protein</fullName>
    </recommendedName>
</protein>
<evidence type="ECO:0000313" key="4">
    <source>
        <dbReference type="Proteomes" id="UP001239626"/>
    </source>
</evidence>
<feature type="transmembrane region" description="Helical" evidence="2">
    <location>
        <begin position="460"/>
        <end position="479"/>
    </location>
</feature>
<dbReference type="RefSeq" id="WP_307491199.1">
    <property type="nucleotide sequence ID" value="NZ_JAUSVB010000002.1"/>
</dbReference>
<evidence type="ECO:0000256" key="1">
    <source>
        <dbReference type="SAM" id="MobiDB-lite"/>
    </source>
</evidence>
<feature type="transmembrane region" description="Helical" evidence="2">
    <location>
        <begin position="113"/>
        <end position="134"/>
    </location>
</feature>
<feature type="transmembrane region" description="Helical" evidence="2">
    <location>
        <begin position="84"/>
        <end position="101"/>
    </location>
</feature>
<feature type="transmembrane region" description="Helical" evidence="2">
    <location>
        <begin position="521"/>
        <end position="542"/>
    </location>
</feature>
<comment type="caution">
    <text evidence="3">The sequence shown here is derived from an EMBL/GenBank/DDBJ whole genome shotgun (WGS) entry which is preliminary data.</text>
</comment>
<sequence>MHTTPAAVLDDANAAPDRGDGAPVRPSRALDVPFWARSLVGGAVAFVAVLGVLAIADVPGELLLGLLALVTVLAPTSRELSRRLLIAGPVLLGGIPLLWWWRLPLSGVGGHAGLLLAMVTGGVVAWLVAGPRVLSRARLLLPRVRWADGVLVLGALVATWVYLPSLRASSPEVTLSRLLRGWDNSAHFDMAAMIYNHGVVISHIPSGPLGQWSYAQYPQGFHTVTATLLEALLGPADAGVDPGALLGAYGRSMMLVVLLGVVMVLAGITSLPALRRRPLVAFPAVMFVVATFTLGPGGMLIHDGFPNFVLAVTFVAAIPLLVIQMTRPLSPVFLAALGGAAVGIAHNWSLLLSMGALGVVAIFFPRSRLRWSTDRRTWVAPAIITVVTLIGLGQAWTMLRHQPGLGNLLGLGGGVTSVPFGQLVLTSVGAVAACALLFVQTRRTRGPWAGDAERTAWVGLVPLAGVVFATVLAISQIQAQGDVAYYFWKYAIALQLVSAVVLVVALVMVLRPVGPRRSLPVRAVGGTALVLTGVAALLVYGLPTKLPTTLGGGVAPGGLSRADFVALALAPVPASDAVNLIDAAREPRPESDGPRTFLPYPWAGQIPPMMAAQWFDALTGRWIDETQRLLPDDAPDGISIDNAITAVRKVLAANPDVIVVVGPEYLNPVKAAMESRGWGDRVQSW</sequence>
<name>A0ABU0ED98_9CELL</name>
<feature type="transmembrane region" description="Helical" evidence="2">
    <location>
        <begin position="485"/>
        <end position="509"/>
    </location>
</feature>
<reference evidence="3 4" key="1">
    <citation type="submission" date="2023-07" db="EMBL/GenBank/DDBJ databases">
        <title>Sorghum-associated microbial communities from plants grown in Nebraska, USA.</title>
        <authorList>
            <person name="Schachtman D."/>
        </authorList>
    </citation>
    <scope>NUCLEOTIDE SEQUENCE [LARGE SCALE GENOMIC DNA]</scope>
    <source>
        <strain evidence="3 4">BE332</strain>
    </source>
</reference>
<dbReference type="Proteomes" id="UP001239626">
    <property type="component" value="Unassembled WGS sequence"/>
</dbReference>
<organism evidence="3 4">
    <name type="scientific">Cellulomonas humilata</name>
    <dbReference type="NCBI Taxonomy" id="144055"/>
    <lineage>
        <taxon>Bacteria</taxon>
        <taxon>Bacillati</taxon>
        <taxon>Actinomycetota</taxon>
        <taxon>Actinomycetes</taxon>
        <taxon>Micrococcales</taxon>
        <taxon>Cellulomonadaceae</taxon>
        <taxon>Cellulomonas</taxon>
    </lineage>
</organism>
<keyword evidence="4" id="KW-1185">Reference proteome</keyword>
<proteinExistence type="predicted"/>
<feature type="transmembrane region" description="Helical" evidence="2">
    <location>
        <begin position="308"/>
        <end position="326"/>
    </location>
</feature>
<feature type="transmembrane region" description="Helical" evidence="2">
    <location>
        <begin position="280"/>
        <end position="301"/>
    </location>
</feature>
<accession>A0ABU0ED98</accession>
<keyword evidence="2" id="KW-0472">Membrane</keyword>
<feature type="transmembrane region" description="Helical" evidence="2">
    <location>
        <begin position="255"/>
        <end position="274"/>
    </location>
</feature>
<evidence type="ECO:0000313" key="3">
    <source>
        <dbReference type="EMBL" id="MDQ0373245.1"/>
    </source>
</evidence>
<feature type="transmembrane region" description="Helical" evidence="2">
    <location>
        <begin position="419"/>
        <end position="439"/>
    </location>
</feature>
<feature type="transmembrane region" description="Helical" evidence="2">
    <location>
        <begin position="62"/>
        <end position="77"/>
    </location>
</feature>
<keyword evidence="2" id="KW-1133">Transmembrane helix</keyword>
<evidence type="ECO:0000256" key="2">
    <source>
        <dbReference type="SAM" id="Phobius"/>
    </source>
</evidence>
<feature type="transmembrane region" description="Helical" evidence="2">
    <location>
        <begin position="377"/>
        <end position="399"/>
    </location>
</feature>
<dbReference type="EMBL" id="JAUSVB010000002">
    <property type="protein sequence ID" value="MDQ0373245.1"/>
    <property type="molecule type" value="Genomic_DNA"/>
</dbReference>
<feature type="transmembrane region" description="Helical" evidence="2">
    <location>
        <begin position="34"/>
        <end position="56"/>
    </location>
</feature>
<feature type="region of interest" description="Disordered" evidence="1">
    <location>
        <begin position="1"/>
        <end position="24"/>
    </location>
</feature>
<evidence type="ECO:0008006" key="5">
    <source>
        <dbReference type="Google" id="ProtNLM"/>
    </source>
</evidence>
<keyword evidence="2" id="KW-0812">Transmembrane</keyword>
<feature type="transmembrane region" description="Helical" evidence="2">
    <location>
        <begin position="332"/>
        <end position="365"/>
    </location>
</feature>